<dbReference type="Pfam" id="PF00072">
    <property type="entry name" value="Response_reg"/>
    <property type="match status" value="1"/>
</dbReference>
<proteinExistence type="predicted"/>
<dbReference type="EMBL" id="BOPC01000003">
    <property type="protein sequence ID" value="GIJ25064.1"/>
    <property type="molecule type" value="Genomic_DNA"/>
</dbReference>
<protein>
    <recommendedName>
        <fullName evidence="4">Response regulatory domain-containing protein</fullName>
    </recommendedName>
</protein>
<dbReference type="SUPFAM" id="SSF52172">
    <property type="entry name" value="CheY-like"/>
    <property type="match status" value="1"/>
</dbReference>
<evidence type="ECO:0000256" key="2">
    <source>
        <dbReference type="PROSITE-ProRule" id="PRU00169"/>
    </source>
</evidence>
<feature type="region of interest" description="Disordered" evidence="3">
    <location>
        <begin position="78"/>
        <end position="143"/>
    </location>
</feature>
<dbReference type="PROSITE" id="PS50110">
    <property type="entry name" value="RESPONSE_REGULATORY"/>
    <property type="match status" value="1"/>
</dbReference>
<dbReference type="InterPro" id="IPR001789">
    <property type="entry name" value="Sig_transdc_resp-reg_receiver"/>
</dbReference>
<dbReference type="PANTHER" id="PTHR43214:SF42">
    <property type="entry name" value="TRANSCRIPTIONAL REGULATORY PROTEIN DESR"/>
    <property type="match status" value="1"/>
</dbReference>
<reference evidence="5 6" key="1">
    <citation type="submission" date="2021-01" db="EMBL/GenBank/DDBJ databases">
        <title>Whole genome shotgun sequence of Verrucosispora qiuiae NBRC 106684.</title>
        <authorList>
            <person name="Komaki H."/>
            <person name="Tamura T."/>
        </authorList>
    </citation>
    <scope>NUCLEOTIDE SEQUENCE [LARGE SCALE GENOMIC DNA]</scope>
    <source>
        <strain evidence="5 6">NBRC 106684</strain>
    </source>
</reference>
<feature type="modified residue" description="4-aspartylphosphate" evidence="2">
    <location>
        <position position="54"/>
    </location>
</feature>
<accession>A0ABQ4J4I8</accession>
<evidence type="ECO:0000256" key="3">
    <source>
        <dbReference type="SAM" id="MobiDB-lite"/>
    </source>
</evidence>
<dbReference type="InterPro" id="IPR039420">
    <property type="entry name" value="WalR-like"/>
</dbReference>
<comment type="caution">
    <text evidence="5">The sequence shown here is derived from an EMBL/GenBank/DDBJ whole genome shotgun (WGS) entry which is preliminary data.</text>
</comment>
<keyword evidence="2" id="KW-0597">Phosphoprotein</keyword>
<evidence type="ECO:0000313" key="5">
    <source>
        <dbReference type="EMBL" id="GIJ25064.1"/>
    </source>
</evidence>
<dbReference type="Gene3D" id="3.40.50.2300">
    <property type="match status" value="1"/>
</dbReference>
<keyword evidence="1" id="KW-0238">DNA-binding</keyword>
<evidence type="ECO:0000259" key="4">
    <source>
        <dbReference type="PROSITE" id="PS50110"/>
    </source>
</evidence>
<gene>
    <name evidence="5" type="ORF">Vqi01_02260</name>
</gene>
<dbReference type="InterPro" id="IPR011006">
    <property type="entry name" value="CheY-like_superfamily"/>
</dbReference>
<dbReference type="Proteomes" id="UP000653076">
    <property type="component" value="Unassembled WGS sequence"/>
</dbReference>
<feature type="compositionally biased region" description="Basic residues" evidence="3">
    <location>
        <begin position="110"/>
        <end position="127"/>
    </location>
</feature>
<evidence type="ECO:0000256" key="1">
    <source>
        <dbReference type="ARBA" id="ARBA00023125"/>
    </source>
</evidence>
<keyword evidence="6" id="KW-1185">Reference proteome</keyword>
<evidence type="ECO:0000313" key="6">
    <source>
        <dbReference type="Proteomes" id="UP000653076"/>
    </source>
</evidence>
<sequence>MIRVLPADDEELIRTALAALLYLEQDLTVVAQAADGDAAVTAALAHRPDVAVVDLAMPRRDGFQVAAELARVAGLCGGHPHRPGASAASGPRVDRRGLGIPAQRSAGWRAGRRRPPGAHRWPVRRPGARGGCTDHPAVRADPA</sequence>
<organism evidence="5 6">
    <name type="scientific">Micromonospora qiuiae</name>
    <dbReference type="NCBI Taxonomy" id="502268"/>
    <lineage>
        <taxon>Bacteria</taxon>
        <taxon>Bacillati</taxon>
        <taxon>Actinomycetota</taxon>
        <taxon>Actinomycetes</taxon>
        <taxon>Micromonosporales</taxon>
        <taxon>Micromonosporaceae</taxon>
        <taxon>Micromonospora</taxon>
    </lineage>
</organism>
<dbReference type="PANTHER" id="PTHR43214">
    <property type="entry name" value="TWO-COMPONENT RESPONSE REGULATOR"/>
    <property type="match status" value="1"/>
</dbReference>
<feature type="domain" description="Response regulatory" evidence="4">
    <location>
        <begin position="3"/>
        <end position="143"/>
    </location>
</feature>
<name>A0ABQ4J4I8_9ACTN</name>